<evidence type="ECO:0000256" key="1">
    <source>
        <dbReference type="ARBA" id="ARBA00004123"/>
    </source>
</evidence>
<comment type="subcellular location">
    <subcellularLocation>
        <location evidence="1">Nucleus</location>
    </subcellularLocation>
</comment>
<comment type="similarity">
    <text evidence="2 7">Belongs to the HSF family.</text>
</comment>
<feature type="domain" description="HSF-type DNA-binding" evidence="9">
    <location>
        <begin position="72"/>
        <end position="175"/>
    </location>
</feature>
<dbReference type="Gene3D" id="1.10.10.10">
    <property type="entry name" value="Winged helix-like DNA-binding domain superfamily/Winged helix DNA-binding domain"/>
    <property type="match status" value="1"/>
</dbReference>
<dbReference type="InterPro" id="IPR000232">
    <property type="entry name" value="HSF_DNA-bd"/>
</dbReference>
<dbReference type="SMART" id="SM00415">
    <property type="entry name" value="HSF"/>
    <property type="match status" value="1"/>
</dbReference>
<keyword evidence="4" id="KW-0238">DNA-binding</keyword>
<dbReference type="GO" id="GO:0003700">
    <property type="term" value="F:DNA-binding transcription factor activity"/>
    <property type="evidence" value="ECO:0007669"/>
    <property type="project" value="InterPro"/>
</dbReference>
<dbReference type="OrthoDB" id="60033at2759"/>
<evidence type="ECO:0000256" key="4">
    <source>
        <dbReference type="ARBA" id="ARBA00023125"/>
    </source>
</evidence>
<dbReference type="FunFam" id="1.10.10.10:FF:000027">
    <property type="entry name" value="Heat shock transcription factor 1"/>
    <property type="match status" value="1"/>
</dbReference>
<dbReference type="Proteomes" id="UP001151518">
    <property type="component" value="Unassembled WGS sequence"/>
</dbReference>
<dbReference type="GO" id="GO:0005634">
    <property type="term" value="C:nucleus"/>
    <property type="evidence" value="ECO:0007669"/>
    <property type="project" value="UniProtKB-SubCell"/>
</dbReference>
<comment type="caution">
    <text evidence="10">The sequence shown here is derived from an EMBL/GenBank/DDBJ whole genome shotgun (WGS) entry which is preliminary data.</text>
</comment>
<evidence type="ECO:0000256" key="5">
    <source>
        <dbReference type="ARBA" id="ARBA00023163"/>
    </source>
</evidence>
<feature type="region of interest" description="Disordered" evidence="8">
    <location>
        <begin position="188"/>
        <end position="218"/>
    </location>
</feature>
<dbReference type="InterPro" id="IPR036390">
    <property type="entry name" value="WH_DNA-bd_sf"/>
</dbReference>
<gene>
    <name evidence="10" type="primary">SFL1</name>
    <name evidence="10" type="ORF">GGI25_001811</name>
</gene>
<dbReference type="PRINTS" id="PR00056">
    <property type="entry name" value="HSFDOMAIN"/>
</dbReference>
<dbReference type="Pfam" id="PF00447">
    <property type="entry name" value="HSF_DNA-bind"/>
    <property type="match status" value="1"/>
</dbReference>
<evidence type="ECO:0000256" key="6">
    <source>
        <dbReference type="ARBA" id="ARBA00023242"/>
    </source>
</evidence>
<dbReference type="EMBL" id="JANBTW010000015">
    <property type="protein sequence ID" value="KAJ2679039.1"/>
    <property type="molecule type" value="Genomic_DNA"/>
</dbReference>
<evidence type="ECO:0000256" key="3">
    <source>
        <dbReference type="ARBA" id="ARBA00023015"/>
    </source>
</evidence>
<dbReference type="PANTHER" id="PTHR10015">
    <property type="entry name" value="HEAT SHOCK TRANSCRIPTION FACTOR"/>
    <property type="match status" value="1"/>
</dbReference>
<feature type="region of interest" description="Disordered" evidence="8">
    <location>
        <begin position="433"/>
        <end position="485"/>
    </location>
</feature>
<keyword evidence="3" id="KW-0805">Transcription regulation</keyword>
<keyword evidence="5" id="KW-0804">Transcription</keyword>
<reference evidence="10" key="1">
    <citation type="submission" date="2022-07" db="EMBL/GenBank/DDBJ databases">
        <title>Phylogenomic reconstructions and comparative analyses of Kickxellomycotina fungi.</title>
        <authorList>
            <person name="Reynolds N.K."/>
            <person name="Stajich J.E."/>
            <person name="Barry K."/>
            <person name="Grigoriev I.V."/>
            <person name="Crous P."/>
            <person name="Smith M.E."/>
        </authorList>
    </citation>
    <scope>NUCLEOTIDE SEQUENCE</scope>
    <source>
        <strain evidence="10">NRRL 3115</strain>
    </source>
</reference>
<keyword evidence="6" id="KW-0539">Nucleus</keyword>
<feature type="compositionally biased region" description="Low complexity" evidence="8">
    <location>
        <begin position="454"/>
        <end position="480"/>
    </location>
</feature>
<feature type="region of interest" description="Disordered" evidence="8">
    <location>
        <begin position="356"/>
        <end position="386"/>
    </location>
</feature>
<name>A0A9W8G4V3_9FUNG</name>
<evidence type="ECO:0000259" key="9">
    <source>
        <dbReference type="SMART" id="SM00415"/>
    </source>
</evidence>
<dbReference type="AlphaFoldDB" id="A0A9W8G4V3"/>
<dbReference type="SUPFAM" id="SSF46785">
    <property type="entry name" value="Winged helix' DNA-binding domain"/>
    <property type="match status" value="1"/>
</dbReference>
<dbReference type="InterPro" id="IPR036388">
    <property type="entry name" value="WH-like_DNA-bd_sf"/>
</dbReference>
<dbReference type="PANTHER" id="PTHR10015:SF427">
    <property type="entry name" value="HEAT SHOCK FACTOR PROTEIN"/>
    <property type="match status" value="1"/>
</dbReference>
<accession>A0A9W8G4V3</accession>
<evidence type="ECO:0000313" key="10">
    <source>
        <dbReference type="EMBL" id="KAJ2679039.1"/>
    </source>
</evidence>
<dbReference type="GO" id="GO:0043565">
    <property type="term" value="F:sequence-specific DNA binding"/>
    <property type="evidence" value="ECO:0007669"/>
    <property type="project" value="InterPro"/>
</dbReference>
<evidence type="ECO:0000256" key="8">
    <source>
        <dbReference type="SAM" id="MobiDB-lite"/>
    </source>
</evidence>
<evidence type="ECO:0000313" key="11">
    <source>
        <dbReference type="Proteomes" id="UP001151518"/>
    </source>
</evidence>
<proteinExistence type="inferred from homology"/>
<feature type="compositionally biased region" description="Low complexity" evidence="8">
    <location>
        <begin position="433"/>
        <end position="445"/>
    </location>
</feature>
<evidence type="ECO:0000256" key="7">
    <source>
        <dbReference type="RuleBase" id="RU004020"/>
    </source>
</evidence>
<protein>
    <submittedName>
        <fullName evidence="10">Flocculation suppression protein</fullName>
    </submittedName>
</protein>
<evidence type="ECO:0000256" key="2">
    <source>
        <dbReference type="ARBA" id="ARBA00006403"/>
    </source>
</evidence>
<organism evidence="10 11">
    <name type="scientific">Coemansia spiralis</name>
    <dbReference type="NCBI Taxonomy" id="417178"/>
    <lineage>
        <taxon>Eukaryota</taxon>
        <taxon>Fungi</taxon>
        <taxon>Fungi incertae sedis</taxon>
        <taxon>Zoopagomycota</taxon>
        <taxon>Kickxellomycotina</taxon>
        <taxon>Kickxellomycetes</taxon>
        <taxon>Kickxellales</taxon>
        <taxon>Kickxellaceae</taxon>
        <taxon>Coemansia</taxon>
    </lineage>
</organism>
<sequence>MTTAATPAVPAAVIASDDDAAIALDVFSPCEEDPQDPATSQQPTMASADIASSSTTSNSFAMQKSRLLIQKTHAAFVSKLYAMVADETTDALISWTTDGDCFKVTDPVELARVVLPVYFKHGNWHSFVRQLNMYGFHKINDLAYGGVFGDTQLWMFKHEFFLRGEVKLLQKIKRRGPKPTTQQQLQTQVQAQSQAHSDTNDSPSTEPSPLPSALPPLEQQPTALNAPVIPTSPSESTLQSATESNVVVADYMGEYIAELKTHIAELRQSNCQLHHENQTMHTRIMDFQGAFSGIMSFLETAIVRPNVHRSANTELTASVVDAFRKLSNDIAPVIFSQNPKPSSSIIQQNCQGASASASLSPTSFRTERFQSQPSDHHSYSNNFQQSPTSTTAEHICSCSSVSPIRPCCCTQPSSFTGRIPNLSLPTQETSSIASVASNSSSNSTILCPSHARRSSSSSSGSSSGSSTVLDESSISSSNNSTPVFVPEPFIATSTRICTEKSNNEESMQHSHDHYRRYTPTASTLHGNWSRQHYSTHLESSLRETLPAKRPRVQ</sequence>